<evidence type="ECO:0000313" key="1">
    <source>
        <dbReference type="EMBL" id="PTR15376.1"/>
    </source>
</evidence>
<gene>
    <name evidence="1" type="ORF">C8J28_11497</name>
</gene>
<accession>A0A2T5JYZ9</accession>
<dbReference type="RefSeq" id="WP_108221475.1">
    <property type="nucleotide sequence ID" value="NZ_CP090021.1"/>
</dbReference>
<keyword evidence="2" id="KW-1185">Reference proteome</keyword>
<dbReference type="AlphaFoldDB" id="A0A2T5JYZ9"/>
<name>A0A2T5JYZ9_9RHOB</name>
<comment type="caution">
    <text evidence="1">The sequence shown here is derived from an EMBL/GenBank/DDBJ whole genome shotgun (WGS) entry which is preliminary data.</text>
</comment>
<dbReference type="Proteomes" id="UP000244060">
    <property type="component" value="Unassembled WGS sequence"/>
</dbReference>
<evidence type="ECO:0000313" key="2">
    <source>
        <dbReference type="Proteomes" id="UP000244060"/>
    </source>
</evidence>
<dbReference type="OrthoDB" id="7692308at2"/>
<dbReference type="EMBL" id="QAOT01000014">
    <property type="protein sequence ID" value="PTR15376.1"/>
    <property type="molecule type" value="Genomic_DNA"/>
</dbReference>
<sequence>MPHERLTETETEPATVIVGDFWEYPLAFGDTLSSHEWVPLHINRLLTSRFVARALAENRRADIGTALLLWCEAFRQDPAGTLPDDDLELARLAGYGADLESWRAAREGALYGWRETHISNQEEAPGNRRLGHVMIAGIARDMHRRKRGRDQARTEGSKAVARTRVKKKLIEIKCSRAAESPDVVIAIADWLGERDLYITTDNVRAAFEATRGGPKLVQVQ</sequence>
<proteinExistence type="predicted"/>
<protein>
    <submittedName>
        <fullName evidence="1">Uncharacterized protein DUF1376</fullName>
    </submittedName>
</protein>
<reference evidence="1 2" key="1">
    <citation type="submission" date="2018-04" db="EMBL/GenBank/DDBJ databases">
        <title>Genomic Encyclopedia of Type Strains, Phase III (KMG-III): the genomes of soil and plant-associated and newly described type strains.</title>
        <authorList>
            <person name="Whitman W."/>
        </authorList>
    </citation>
    <scope>NUCLEOTIDE SEQUENCE [LARGE SCALE GENOMIC DNA]</scope>
    <source>
        <strain evidence="1 2">KA25</strain>
    </source>
</reference>
<organism evidence="1 2">
    <name type="scientific">Cereibacter azotoformans</name>
    <dbReference type="NCBI Taxonomy" id="43057"/>
    <lineage>
        <taxon>Bacteria</taxon>
        <taxon>Pseudomonadati</taxon>
        <taxon>Pseudomonadota</taxon>
        <taxon>Alphaproteobacteria</taxon>
        <taxon>Rhodobacterales</taxon>
        <taxon>Paracoccaceae</taxon>
        <taxon>Cereibacter</taxon>
    </lineage>
</organism>